<gene>
    <name evidence="5" type="ORF">GM160_05670</name>
</gene>
<dbReference type="Proteomes" id="UP000427716">
    <property type="component" value="Chromosome"/>
</dbReference>
<evidence type="ECO:0000256" key="2">
    <source>
        <dbReference type="ARBA" id="ARBA00022801"/>
    </source>
</evidence>
<keyword evidence="6" id="KW-1185">Reference proteome</keyword>
<dbReference type="PRINTS" id="PR00834">
    <property type="entry name" value="PROTEASES2C"/>
</dbReference>
<dbReference type="InterPro" id="IPR001940">
    <property type="entry name" value="Peptidase_S1C"/>
</dbReference>
<feature type="domain" description="PDZ" evidence="4">
    <location>
        <begin position="270"/>
        <end position="354"/>
    </location>
</feature>
<evidence type="ECO:0000259" key="4">
    <source>
        <dbReference type="PROSITE" id="PS50106"/>
    </source>
</evidence>
<organism evidence="5 6">
    <name type="scientific">Guyparkeria halophila</name>
    <dbReference type="NCBI Taxonomy" id="47960"/>
    <lineage>
        <taxon>Bacteria</taxon>
        <taxon>Pseudomonadati</taxon>
        <taxon>Pseudomonadota</taxon>
        <taxon>Gammaproteobacteria</taxon>
        <taxon>Chromatiales</taxon>
        <taxon>Thioalkalibacteraceae</taxon>
        <taxon>Guyparkeria</taxon>
    </lineage>
</organism>
<dbReference type="GO" id="GO:0004252">
    <property type="term" value="F:serine-type endopeptidase activity"/>
    <property type="evidence" value="ECO:0007669"/>
    <property type="project" value="InterPro"/>
</dbReference>
<accession>A0A6I6CVD3</accession>
<keyword evidence="3" id="KW-0812">Transmembrane</keyword>
<evidence type="ECO:0000313" key="5">
    <source>
        <dbReference type="EMBL" id="QGT78426.1"/>
    </source>
</evidence>
<reference evidence="5 6" key="1">
    <citation type="submission" date="2019-11" db="EMBL/GenBank/DDBJ databases">
        <authorList>
            <person name="Zhang J."/>
            <person name="Sun C."/>
        </authorList>
    </citation>
    <scope>NUCLEOTIDE SEQUENCE [LARGE SCALE GENOMIC DNA]</scope>
    <source>
        <strain evidence="6">sp2</strain>
    </source>
</reference>
<dbReference type="AlphaFoldDB" id="A0A6I6CVD3"/>
<dbReference type="PROSITE" id="PS50106">
    <property type="entry name" value="PDZ"/>
    <property type="match status" value="2"/>
</dbReference>
<dbReference type="PROSITE" id="PS51257">
    <property type="entry name" value="PROKAR_LIPOPROTEIN"/>
    <property type="match status" value="1"/>
</dbReference>
<evidence type="ECO:0000256" key="1">
    <source>
        <dbReference type="ARBA" id="ARBA00022670"/>
    </source>
</evidence>
<dbReference type="InterPro" id="IPR041489">
    <property type="entry name" value="PDZ_6"/>
</dbReference>
<dbReference type="InterPro" id="IPR009003">
    <property type="entry name" value="Peptidase_S1_PA"/>
</dbReference>
<dbReference type="Pfam" id="PF13365">
    <property type="entry name" value="Trypsin_2"/>
    <property type="match status" value="1"/>
</dbReference>
<keyword evidence="1" id="KW-0645">Protease</keyword>
<feature type="transmembrane region" description="Helical" evidence="3">
    <location>
        <begin position="12"/>
        <end position="33"/>
    </location>
</feature>
<sequence length="500" mass="52655">MQSLRLSSPRLAVWHVLALVALVAVVAVVLLAGCTDPEDQRPAEQVTGLPDFTRLVEANAASVVNITGVSSLPSLSADGQGGDSRHDWLRGLFGERADELPGPLLPQENDGSGFILSEDGYIVTNAHVIDGASKVFVRLIDGRELVADVVGIDGIGDIALLKVDADGLPSVSLGDSDAVRPGQWALAIGSPYGFDQTVTAGIISGLGRHLPGQSNQPYVPFIQSDVAINPGNSGGPLFNTRGQVVGINAQIFTESGAFNGISFAIPINYVVDVIRQIKQNGEVRRGFLGVEVRGVTRELADRIGLDAARGAEVVRIVEGSPAADSSIIDGDIILAVNDIPIADGAGLTEALGSLPPGSEATLDVLSDGETRRVVVTLGELPEPERSQASTTIPEAEQEPELVVIETLGMILRPLEEGTGVRIGELDPKGPATLAGLMPGDRVISIDRKRVETLSEAYREIARIAHNRGGKGNDLVLFLVERDGEQRFFMPAFSGNPHGSR</sequence>
<dbReference type="GO" id="GO:0006508">
    <property type="term" value="P:proteolysis"/>
    <property type="evidence" value="ECO:0007669"/>
    <property type="project" value="UniProtKB-KW"/>
</dbReference>
<dbReference type="SMART" id="SM00228">
    <property type="entry name" value="PDZ"/>
    <property type="match status" value="2"/>
</dbReference>
<protein>
    <submittedName>
        <fullName evidence="5">PDZ domain-containing protein</fullName>
    </submittedName>
</protein>
<dbReference type="PANTHER" id="PTHR43343">
    <property type="entry name" value="PEPTIDASE S12"/>
    <property type="match status" value="1"/>
</dbReference>
<name>A0A6I6CVD3_9GAMM</name>
<evidence type="ECO:0000313" key="6">
    <source>
        <dbReference type="Proteomes" id="UP000427716"/>
    </source>
</evidence>
<dbReference type="PANTHER" id="PTHR43343:SF3">
    <property type="entry name" value="PROTEASE DO-LIKE 8, CHLOROPLASTIC"/>
    <property type="match status" value="1"/>
</dbReference>
<dbReference type="SUPFAM" id="SSF50494">
    <property type="entry name" value="Trypsin-like serine proteases"/>
    <property type="match status" value="1"/>
</dbReference>
<dbReference type="Pfam" id="PF13180">
    <property type="entry name" value="PDZ_2"/>
    <property type="match status" value="1"/>
</dbReference>
<dbReference type="SUPFAM" id="SSF50156">
    <property type="entry name" value="PDZ domain-like"/>
    <property type="match status" value="2"/>
</dbReference>
<dbReference type="KEGG" id="ghl:GM160_05670"/>
<keyword evidence="3" id="KW-0472">Membrane</keyword>
<keyword evidence="2" id="KW-0378">Hydrolase</keyword>
<dbReference type="Pfam" id="PF17820">
    <property type="entry name" value="PDZ_6"/>
    <property type="match status" value="1"/>
</dbReference>
<proteinExistence type="predicted"/>
<dbReference type="InterPro" id="IPR001478">
    <property type="entry name" value="PDZ"/>
</dbReference>
<dbReference type="EMBL" id="CP046415">
    <property type="protein sequence ID" value="QGT78426.1"/>
    <property type="molecule type" value="Genomic_DNA"/>
</dbReference>
<dbReference type="InterPro" id="IPR051201">
    <property type="entry name" value="Chloro_Bact_Ser_Proteases"/>
</dbReference>
<evidence type="ECO:0000256" key="3">
    <source>
        <dbReference type="SAM" id="Phobius"/>
    </source>
</evidence>
<feature type="domain" description="PDZ" evidence="4">
    <location>
        <begin position="389"/>
        <end position="454"/>
    </location>
</feature>
<dbReference type="Gene3D" id="2.30.42.10">
    <property type="match status" value="2"/>
</dbReference>
<dbReference type="InterPro" id="IPR036034">
    <property type="entry name" value="PDZ_sf"/>
</dbReference>
<dbReference type="RefSeq" id="WP_156573831.1">
    <property type="nucleotide sequence ID" value="NZ_CP046415.1"/>
</dbReference>
<keyword evidence="3" id="KW-1133">Transmembrane helix</keyword>
<dbReference type="Gene3D" id="2.40.10.120">
    <property type="match status" value="1"/>
</dbReference>